<sequence length="2309" mass="252641">MGLSSTDPLEPLAIVGFSLKFPGTAISPESFWDLILQGRPTAKDVPSDRYSVDAWHHPDPSHLDTVSQRGGNFLEGDLSQFDAAFFSITASEANAMVPQQRMILEASYRALENAGITMTDVSGSKMAVFSGVFGTDYQTLHSKDPLNLPRFNATGTSMNMLANRVSWFFNLDGPSANVDTACSSSLMAIHLTCQSIWSGESCSGLAIGCNAILTPDKAIALDNISVLSGDSRSYSFDQRANGYSRGEGVGVLVIRPLQDAISRGDPIRAVIRASALNQDGRTPGITQPSMTRQAELIRETYQRAGLDLSTTRYFETHGTGTSVGDLIESRSIGSVFREYRSAIDPLYLGSVKSNIGHLEGASGVAGVIKAVLALEKGVIPPNSDFQTLNPRIDDEFFHLKVPTDAVPWPSDGLRRASISSFGFGGSNAHIIIDDAANTLRNRMKKINSKKIKFTNTQLTNGSQSSMMPNGATKNIDDEARLLVWSSADKDGLSRVKEAWKTFFASVEVPPGEKCVYLNNLAFTLSIRRSSLPWKSFVVARPDEDWTTMVDRLAPASLANSSPNVAYIFSGQGAQWHAMGRELIHTYPVFRHSLDEATKYLRGLGCEWDLLGTITLLDELCRPEAESNVNRTTYSQTLCTALQVALVDLLNSFGISPKVVVGHSSGEIAAAYTAGAISRTSAWRIAYYRGIWGSFLEEHSLVRGAMLAVALPVDEISPLFDQMEEQHPIFRLTVACINSPRSVTISGEEEQIDDLKDLLDKQSVFNRKLKVKAAYHSFQMHEIAKQYRAAMGSIESGVEQPHANLRPQVVSLLTGTWVEPGALQTADYWVENMISPVRFADSLNAIASRVDPPTLKLDGSHLRSLVIHQVIEIGPHSALQGPVKEVLNAAASGYVAYASAIVNGVALYPAAGMLVMAIEGAKQLVREGREVCGFTIQDTVFEATVQILEQEDIEVNFYMHPVKNLSAKDSDLFEFSLYTEALSKVFDPDGQKFVVSKVAHTLASTKNTIHPTALDSILQTGIWTSSKGDTKAFPTCVPTHLKSIWISAEGLPGSAEVFNVLTRVNSDSLADLSYGMSVFDASMNRPVMVIDGLECTTVNAPLSEKTNNPVNGNFSTEIEFKPDIRLLQNDEIDRICRQGVQTSPKIKDYMTNVHFLVLAKVLYISRNISQQEFQPKKEWYRKYIRWAEHQKDLRENGERVFSSGPWNARLQDPEFIHQLEDSVSNGGVIGKLAVSVSRNLEDMLTEVVDPLEFIFSSGLVKNYYDARWDYTDISRSFFGNAASEFKSEGARMDFKALNIEQNPEEQGFQAGSYDMVLASLVLHATADLLQTLKNVRRLLKPGGKLVMIELINPFQSAATFGLLEGWWLSSESYRTLGPAVDRPQWNALLCQSGFSGCDLFCSDFDEHMLNETAVIVSTAKETSTSPDWNPKIEIVCDPADGLQSNLANLLAGECLALRPSSHVNCVSLGDASSGGDDLFRIFLLEYGKPALFRMDRGLFDGLRSLLTSRATTLWITYSGGTACAEPKLHLIDDLFRVLQEEDAQRNRFILSLQDEKHSQSIMCIIDRILTSPANLDNEYILEHGKLLIPRMVNSSRLDRVVSLQITESEEALLPFGCGGPLQLDVKASSMLGGFKFVQAELPALLDAHKVEVEVYYVGVNFHDVLVALGQVPSDDLGEECMGVVTRVGESCKAFQKGDRVAGCITNCYGMRARFHEGGAVVRIPPGVSSIDAVTIPTNFVTAYIAIADRAHIQCGESILIHSGSGGTGQAAIQIAQHLGADVFITVGSEEKTRFMMQKYNIPESRIFSSRSMAFAKAIMHRTAGRGVDVVLNSLSGEGLIQSWECIALYGRFVEIGVRDVLANSKLPMGQFLRNVTFSALDISAMRTERPDLCRVALETLVTLFEEGKLHPPEPIQIYGIGQMEKAFRLMQSGRNYGKMVIEMRAEDPVMTLQKSQPNTFLSPGATYVVAGGLGGLGQNLIQWLLGRGAKHLMILSRSGATGQEAKLLVGDLRARGVTIRCPSCDVSDKKAVRAVFEEWGPQMPPIKGCIQAAMVLEDTRFDNMSYESWNTAVQPKTHGSWNLHQVLPEAGNTFQDALAHYRNSIGENAISLDLGTFAFAGRLARDPELLARALASNSHEPVTESEFHAVLDCYCNPEAWRKMRLPIQPVVGFRTGAGTAASAYWSEKPMMRYVTLQGACEGGQDGPGDGLNLADAFQSAKSAADASTSVQTALSQKLSGTLSLPEADLDVNKPLQQYGVDSLAAVELRGWFCKEVQADIATFDIIGRATIASLAQLATGRSKLAKSWSE</sequence>
<dbReference type="Pfam" id="PF23297">
    <property type="entry name" value="ACP_SdgA_C"/>
    <property type="match status" value="1"/>
</dbReference>
<keyword evidence="2" id="KW-0597">Phosphoprotein</keyword>
<dbReference type="Gene3D" id="3.40.50.720">
    <property type="entry name" value="NAD(P)-binding Rossmann-like Domain"/>
    <property type="match status" value="1"/>
</dbReference>
<evidence type="ECO:0000259" key="9">
    <source>
        <dbReference type="PROSITE" id="PS50075"/>
    </source>
</evidence>
<dbReference type="GO" id="GO:0006633">
    <property type="term" value="P:fatty acid biosynthetic process"/>
    <property type="evidence" value="ECO:0007669"/>
    <property type="project" value="InterPro"/>
</dbReference>
<name>A0AAD4GQ77_ASPNN</name>
<dbReference type="InterPro" id="IPR020806">
    <property type="entry name" value="PKS_PP-bd"/>
</dbReference>
<dbReference type="PROSITE" id="PS50075">
    <property type="entry name" value="CARRIER"/>
    <property type="match status" value="1"/>
</dbReference>
<dbReference type="Gene3D" id="1.10.1200.10">
    <property type="entry name" value="ACP-like"/>
    <property type="match status" value="1"/>
</dbReference>
<dbReference type="Pfam" id="PF08659">
    <property type="entry name" value="KR"/>
    <property type="match status" value="1"/>
</dbReference>
<comment type="caution">
    <text evidence="8">Lacks conserved residue(s) required for the propagation of feature annotation.</text>
</comment>
<evidence type="ECO:0000256" key="2">
    <source>
        <dbReference type="ARBA" id="ARBA00022553"/>
    </source>
</evidence>
<dbReference type="InterPro" id="IPR016039">
    <property type="entry name" value="Thiolase-like"/>
</dbReference>
<dbReference type="GO" id="GO:1901336">
    <property type="term" value="P:lactone biosynthetic process"/>
    <property type="evidence" value="ECO:0007669"/>
    <property type="project" value="UniProtKB-ARBA"/>
</dbReference>
<dbReference type="InterPro" id="IPR011032">
    <property type="entry name" value="GroES-like_sf"/>
</dbReference>
<dbReference type="GO" id="GO:0044550">
    <property type="term" value="P:secondary metabolite biosynthetic process"/>
    <property type="evidence" value="ECO:0007669"/>
    <property type="project" value="TreeGrafter"/>
</dbReference>
<dbReference type="InterPro" id="IPR009081">
    <property type="entry name" value="PP-bd_ACP"/>
</dbReference>
<dbReference type="PROSITE" id="PS52019">
    <property type="entry name" value="PKS_MFAS_DH"/>
    <property type="match status" value="1"/>
</dbReference>
<dbReference type="GO" id="GO:0004315">
    <property type="term" value="F:3-oxoacyl-[acyl-carrier-protein] synthase activity"/>
    <property type="evidence" value="ECO:0007669"/>
    <property type="project" value="InterPro"/>
</dbReference>
<dbReference type="Pfam" id="PF08242">
    <property type="entry name" value="Methyltransf_12"/>
    <property type="match status" value="1"/>
</dbReference>
<comment type="caution">
    <text evidence="12">The sequence shown here is derived from an EMBL/GenBank/DDBJ whole genome shotgun (WGS) entry which is preliminary data.</text>
</comment>
<gene>
    <name evidence="12" type="ORF">FE257_000597</name>
</gene>
<dbReference type="Gene3D" id="3.90.180.10">
    <property type="entry name" value="Medium-chain alcohol dehydrogenases, catalytic domain"/>
    <property type="match status" value="1"/>
</dbReference>
<dbReference type="SMART" id="SM00822">
    <property type="entry name" value="PKS_KR"/>
    <property type="match status" value="1"/>
</dbReference>
<dbReference type="FunFam" id="3.40.50.720:FF:000209">
    <property type="entry name" value="Polyketide synthase Pks12"/>
    <property type="match status" value="1"/>
</dbReference>
<dbReference type="InterPro" id="IPR013217">
    <property type="entry name" value="Methyltransf_12"/>
</dbReference>
<feature type="domain" description="Ketosynthase family 3 (KS3)" evidence="10">
    <location>
        <begin position="9"/>
        <end position="434"/>
    </location>
</feature>
<dbReference type="PROSITE" id="PS52004">
    <property type="entry name" value="KS3_2"/>
    <property type="match status" value="1"/>
</dbReference>
<dbReference type="InterPro" id="IPR029063">
    <property type="entry name" value="SAM-dependent_MTases_sf"/>
</dbReference>
<evidence type="ECO:0000256" key="7">
    <source>
        <dbReference type="ARBA" id="ARBA00023315"/>
    </source>
</evidence>
<evidence type="ECO:0000259" key="10">
    <source>
        <dbReference type="PROSITE" id="PS52004"/>
    </source>
</evidence>
<dbReference type="Pfam" id="PF08240">
    <property type="entry name" value="ADH_N"/>
    <property type="match status" value="1"/>
</dbReference>
<keyword evidence="6" id="KW-0511">Multifunctional enzyme</keyword>
<dbReference type="EMBL" id="VCAU01000100">
    <property type="protein sequence ID" value="KAF9885237.1"/>
    <property type="molecule type" value="Genomic_DNA"/>
</dbReference>
<dbReference type="PANTHER" id="PTHR43775">
    <property type="entry name" value="FATTY ACID SYNTHASE"/>
    <property type="match status" value="1"/>
</dbReference>
<feature type="region of interest" description="N-terminal hotdog fold" evidence="8">
    <location>
        <begin position="780"/>
        <end position="928"/>
    </location>
</feature>
<dbReference type="InterPro" id="IPR013154">
    <property type="entry name" value="ADH-like_N"/>
</dbReference>
<evidence type="ECO:0000256" key="5">
    <source>
        <dbReference type="ARBA" id="ARBA00023002"/>
    </source>
</evidence>
<dbReference type="InterPro" id="IPR049900">
    <property type="entry name" value="PKS_mFAS_DH"/>
</dbReference>
<dbReference type="InterPro" id="IPR042104">
    <property type="entry name" value="PKS_dehydratase_sf"/>
</dbReference>
<dbReference type="InterPro" id="IPR016036">
    <property type="entry name" value="Malonyl_transacylase_ACP-bd"/>
</dbReference>
<evidence type="ECO:0000256" key="8">
    <source>
        <dbReference type="PROSITE-ProRule" id="PRU01363"/>
    </source>
</evidence>
<reference evidence="12" key="1">
    <citation type="journal article" date="2019" name="Beilstein J. Org. Chem.">
        <title>Nanangenines: drimane sesquiterpenoids as the dominant metabolite cohort of a novel Australian fungus, Aspergillus nanangensis.</title>
        <authorList>
            <person name="Lacey H.J."/>
            <person name="Gilchrist C.L.M."/>
            <person name="Crombie A."/>
            <person name="Kalaitzis J.A."/>
            <person name="Vuong D."/>
            <person name="Rutledge P.J."/>
            <person name="Turner P."/>
            <person name="Pitt J.I."/>
            <person name="Lacey E."/>
            <person name="Chooi Y.H."/>
            <person name="Piggott A.M."/>
        </authorList>
    </citation>
    <scope>NUCLEOTIDE SEQUENCE</scope>
    <source>
        <strain evidence="12">MST-FP2251</strain>
    </source>
</reference>
<evidence type="ECO:0000259" key="11">
    <source>
        <dbReference type="PROSITE" id="PS52019"/>
    </source>
</evidence>
<dbReference type="SUPFAM" id="SSF50129">
    <property type="entry name" value="GroES-like"/>
    <property type="match status" value="1"/>
</dbReference>
<dbReference type="SUPFAM" id="SSF55048">
    <property type="entry name" value="Probable ACP-binding domain of malonyl-CoA ACP transacylase"/>
    <property type="match status" value="1"/>
</dbReference>
<dbReference type="Gene3D" id="3.40.47.10">
    <property type="match status" value="1"/>
</dbReference>
<dbReference type="InterPro" id="IPR057326">
    <property type="entry name" value="KR_dom"/>
</dbReference>
<evidence type="ECO:0000256" key="4">
    <source>
        <dbReference type="ARBA" id="ARBA00022857"/>
    </source>
</evidence>
<dbReference type="InterPro" id="IPR001227">
    <property type="entry name" value="Ac_transferase_dom_sf"/>
</dbReference>
<evidence type="ECO:0000256" key="3">
    <source>
        <dbReference type="ARBA" id="ARBA00022679"/>
    </source>
</evidence>
<dbReference type="SMART" id="SM00823">
    <property type="entry name" value="PKS_PP"/>
    <property type="match status" value="1"/>
</dbReference>
<keyword evidence="5" id="KW-0560">Oxidoreductase</keyword>
<dbReference type="InterPro" id="IPR013968">
    <property type="entry name" value="PKS_KR"/>
</dbReference>
<dbReference type="InterPro" id="IPR018201">
    <property type="entry name" value="Ketoacyl_synth_AS"/>
</dbReference>
<dbReference type="Pfam" id="PF00698">
    <property type="entry name" value="Acyl_transf_1"/>
    <property type="match status" value="1"/>
</dbReference>
<dbReference type="InterPro" id="IPR032821">
    <property type="entry name" value="PKS_assoc"/>
</dbReference>
<dbReference type="CDD" id="cd00833">
    <property type="entry name" value="PKS"/>
    <property type="match status" value="1"/>
</dbReference>
<dbReference type="Gene3D" id="3.40.50.150">
    <property type="entry name" value="Vaccinia Virus protein VP39"/>
    <property type="match status" value="1"/>
</dbReference>
<reference evidence="12" key="2">
    <citation type="submission" date="2020-02" db="EMBL/GenBank/DDBJ databases">
        <authorList>
            <person name="Gilchrist C.L.M."/>
            <person name="Chooi Y.-H."/>
        </authorList>
    </citation>
    <scope>NUCLEOTIDE SEQUENCE</scope>
    <source>
        <strain evidence="12">MST-FP2251</strain>
    </source>
</reference>
<dbReference type="SUPFAM" id="SSF53335">
    <property type="entry name" value="S-adenosyl-L-methionine-dependent methyltransferases"/>
    <property type="match status" value="1"/>
</dbReference>
<dbReference type="SUPFAM" id="SSF47336">
    <property type="entry name" value="ACP-like"/>
    <property type="match status" value="1"/>
</dbReference>
<dbReference type="InterPro" id="IPR020841">
    <property type="entry name" value="PKS_Beta-ketoAc_synthase_dom"/>
</dbReference>
<dbReference type="InterPro" id="IPR014030">
    <property type="entry name" value="Ketoacyl_synth_N"/>
</dbReference>
<dbReference type="InterPro" id="IPR014031">
    <property type="entry name" value="Ketoacyl_synth_C"/>
</dbReference>
<dbReference type="GO" id="GO:0004312">
    <property type="term" value="F:fatty acid synthase activity"/>
    <property type="evidence" value="ECO:0007669"/>
    <property type="project" value="TreeGrafter"/>
</dbReference>
<dbReference type="InterPro" id="IPR016035">
    <property type="entry name" value="Acyl_Trfase/lysoPLipase"/>
</dbReference>
<dbReference type="InterPro" id="IPR014043">
    <property type="entry name" value="Acyl_transferase_dom"/>
</dbReference>
<dbReference type="CDD" id="cd02440">
    <property type="entry name" value="AdoMet_MTases"/>
    <property type="match status" value="1"/>
</dbReference>
<evidence type="ECO:0000256" key="1">
    <source>
        <dbReference type="ARBA" id="ARBA00022450"/>
    </source>
</evidence>
<dbReference type="CDD" id="cd05195">
    <property type="entry name" value="enoyl_red"/>
    <property type="match status" value="1"/>
</dbReference>
<dbReference type="Pfam" id="PF16197">
    <property type="entry name" value="KAsynt_C_assoc"/>
    <property type="match status" value="1"/>
</dbReference>
<evidence type="ECO:0000313" key="13">
    <source>
        <dbReference type="Proteomes" id="UP001194746"/>
    </source>
</evidence>
<dbReference type="PROSITE" id="PS00012">
    <property type="entry name" value="PHOSPHOPANTETHEINE"/>
    <property type="match status" value="1"/>
</dbReference>
<dbReference type="SUPFAM" id="SSF52151">
    <property type="entry name" value="FabD/lysophospholipase-like"/>
    <property type="match status" value="1"/>
</dbReference>
<dbReference type="InterPro" id="IPR036291">
    <property type="entry name" value="NAD(P)-bd_dom_sf"/>
</dbReference>
<proteinExistence type="predicted"/>
<dbReference type="Pfam" id="PF00109">
    <property type="entry name" value="ketoacyl-synt"/>
    <property type="match status" value="1"/>
</dbReference>
<dbReference type="Proteomes" id="UP001194746">
    <property type="component" value="Unassembled WGS sequence"/>
</dbReference>
<keyword evidence="1" id="KW-0596">Phosphopantetheine</keyword>
<keyword evidence="7" id="KW-0012">Acyltransferase</keyword>
<dbReference type="InterPro" id="IPR036736">
    <property type="entry name" value="ACP-like_sf"/>
</dbReference>
<accession>A0AAD4GQ77</accession>
<dbReference type="Gene3D" id="3.10.129.110">
    <property type="entry name" value="Polyketide synthase dehydratase"/>
    <property type="match status" value="2"/>
</dbReference>
<dbReference type="InterPro" id="IPR020843">
    <property type="entry name" value="ER"/>
</dbReference>
<dbReference type="PROSITE" id="PS00606">
    <property type="entry name" value="KS3_1"/>
    <property type="match status" value="1"/>
</dbReference>
<dbReference type="SUPFAM" id="SSF51735">
    <property type="entry name" value="NAD(P)-binding Rossmann-fold domains"/>
    <property type="match status" value="2"/>
</dbReference>
<dbReference type="GO" id="GO:0016491">
    <property type="term" value="F:oxidoreductase activity"/>
    <property type="evidence" value="ECO:0007669"/>
    <property type="project" value="UniProtKB-KW"/>
</dbReference>
<dbReference type="SMART" id="SM00825">
    <property type="entry name" value="PKS_KS"/>
    <property type="match status" value="1"/>
</dbReference>
<evidence type="ECO:0008006" key="14">
    <source>
        <dbReference type="Google" id="ProtNLM"/>
    </source>
</evidence>
<keyword evidence="3" id="KW-0808">Transferase</keyword>
<keyword evidence="4" id="KW-0521">NADP</keyword>
<dbReference type="PANTHER" id="PTHR43775:SF29">
    <property type="entry name" value="ASPERFURANONE POLYKETIDE SYNTHASE AFOG-RELATED"/>
    <property type="match status" value="1"/>
</dbReference>
<dbReference type="Gene3D" id="3.40.366.10">
    <property type="entry name" value="Malonyl-Coenzyme A Acyl Carrier Protein, domain 2"/>
    <property type="match status" value="1"/>
</dbReference>
<evidence type="ECO:0000256" key="6">
    <source>
        <dbReference type="ARBA" id="ARBA00023268"/>
    </source>
</evidence>
<dbReference type="InterPro" id="IPR050091">
    <property type="entry name" value="PKS_NRPS_Biosynth_Enz"/>
</dbReference>
<dbReference type="Pfam" id="PF02801">
    <property type="entry name" value="Ketoacyl-synt_C"/>
    <property type="match status" value="1"/>
</dbReference>
<dbReference type="SMART" id="SM00827">
    <property type="entry name" value="PKS_AT"/>
    <property type="match status" value="1"/>
</dbReference>
<dbReference type="GO" id="GO:0031177">
    <property type="term" value="F:phosphopantetheine binding"/>
    <property type="evidence" value="ECO:0007669"/>
    <property type="project" value="InterPro"/>
</dbReference>
<dbReference type="InterPro" id="IPR006162">
    <property type="entry name" value="Ppantetheine_attach_site"/>
</dbReference>
<dbReference type="InterPro" id="IPR049551">
    <property type="entry name" value="PKS_DH_C"/>
</dbReference>
<feature type="domain" description="Carrier" evidence="9">
    <location>
        <begin position="2224"/>
        <end position="2301"/>
    </location>
</feature>
<feature type="domain" description="PKS/mFAS DH" evidence="11">
    <location>
        <begin position="780"/>
        <end position="1103"/>
    </location>
</feature>
<dbReference type="SMART" id="SM00829">
    <property type="entry name" value="PKS_ER"/>
    <property type="match status" value="1"/>
</dbReference>
<dbReference type="SUPFAM" id="SSF53901">
    <property type="entry name" value="Thiolase-like"/>
    <property type="match status" value="1"/>
</dbReference>
<dbReference type="Pfam" id="PF13602">
    <property type="entry name" value="ADH_zinc_N_2"/>
    <property type="match status" value="1"/>
</dbReference>
<dbReference type="Pfam" id="PF14765">
    <property type="entry name" value="PS-DH"/>
    <property type="match status" value="1"/>
</dbReference>
<protein>
    <recommendedName>
        <fullName evidence="14">Carrier domain-containing protein</fullName>
    </recommendedName>
</protein>
<organism evidence="12 13">
    <name type="scientific">Aspergillus nanangensis</name>
    <dbReference type="NCBI Taxonomy" id="2582783"/>
    <lineage>
        <taxon>Eukaryota</taxon>
        <taxon>Fungi</taxon>
        <taxon>Dikarya</taxon>
        <taxon>Ascomycota</taxon>
        <taxon>Pezizomycotina</taxon>
        <taxon>Eurotiomycetes</taxon>
        <taxon>Eurotiomycetidae</taxon>
        <taxon>Eurotiales</taxon>
        <taxon>Aspergillaceae</taxon>
        <taxon>Aspergillus</taxon>
        <taxon>Aspergillus subgen. Circumdati</taxon>
    </lineage>
</organism>
<feature type="region of interest" description="C-terminal hotdog fold" evidence="8">
    <location>
        <begin position="951"/>
        <end position="1103"/>
    </location>
</feature>
<keyword evidence="13" id="KW-1185">Reference proteome</keyword>
<evidence type="ECO:0000313" key="12">
    <source>
        <dbReference type="EMBL" id="KAF9885237.1"/>
    </source>
</evidence>